<dbReference type="PANTHER" id="PTHR43664:SF1">
    <property type="entry name" value="BETA-METHYLMALYL-COA DEHYDRATASE"/>
    <property type="match status" value="1"/>
</dbReference>
<dbReference type="RefSeq" id="WP_010842689.1">
    <property type="nucleotide sequence ID" value="NZ_AQPW01000011.1"/>
</dbReference>
<protein>
    <submittedName>
        <fullName evidence="3">Acyl dehydratase</fullName>
    </submittedName>
</protein>
<comment type="caution">
    <text evidence="3">The sequence shown here is derived from an EMBL/GenBank/DDBJ whole genome shotgun (WGS) entry which is preliminary data.</text>
</comment>
<dbReference type="Proteomes" id="UP000013569">
    <property type="component" value="Unassembled WGS sequence"/>
</dbReference>
<dbReference type="Pfam" id="PF01575">
    <property type="entry name" value="MaoC_dehydratas"/>
    <property type="match status" value="1"/>
</dbReference>
<evidence type="ECO:0000256" key="1">
    <source>
        <dbReference type="ARBA" id="ARBA00005254"/>
    </source>
</evidence>
<gene>
    <name evidence="3" type="ORF">GTC6_11346</name>
</gene>
<name>R7Y9G3_9ACTN</name>
<dbReference type="PANTHER" id="PTHR43664">
    <property type="entry name" value="MONOAMINE OXIDASE-RELATED"/>
    <property type="match status" value="1"/>
</dbReference>
<dbReference type="PATRIC" id="fig|1316928.3.peg.2275"/>
<evidence type="ECO:0000259" key="2">
    <source>
        <dbReference type="Pfam" id="PF01575"/>
    </source>
</evidence>
<dbReference type="InterPro" id="IPR052342">
    <property type="entry name" value="MCH/BMMD"/>
</dbReference>
<sequence>MNSPRPIAPDGLWLDDIAEGATFVTDTHTVDTAEILEFARRYDPQVFHTDPDGASGTFFDGLAASGWHVAAITMSLVVTSGLPVATGIVGGGAELTWPSATRPGDVLRVTATIDSIKRSTSQPARAWVSLTQHTVNQRDEVRQIARPRILMWDRPSA</sequence>
<dbReference type="InterPro" id="IPR029069">
    <property type="entry name" value="HotDog_dom_sf"/>
</dbReference>
<evidence type="ECO:0000313" key="3">
    <source>
        <dbReference type="EMBL" id="EON32632.1"/>
    </source>
</evidence>
<evidence type="ECO:0000313" key="4">
    <source>
        <dbReference type="Proteomes" id="UP000013569"/>
    </source>
</evidence>
<dbReference type="InterPro" id="IPR002539">
    <property type="entry name" value="MaoC-like_dom"/>
</dbReference>
<reference evidence="3 4" key="1">
    <citation type="journal article" date="2013" name="Genome Announc.">
        <title>Draft Genome Sequence of a Benzothiophene-Desulfurizing Bacterium, Gordona terrae Strain C-6.</title>
        <authorList>
            <person name="Wang W."/>
            <person name="Ma T."/>
            <person name="Ren Y."/>
            <person name="Li G."/>
        </authorList>
    </citation>
    <scope>NUCLEOTIDE SEQUENCE [LARGE SCALE GENOMIC DNA]</scope>
    <source>
        <strain evidence="3 4">C-6</strain>
    </source>
</reference>
<dbReference type="Gene3D" id="3.10.129.10">
    <property type="entry name" value="Hotdog Thioesterase"/>
    <property type="match status" value="1"/>
</dbReference>
<dbReference type="EMBL" id="AQPW01000011">
    <property type="protein sequence ID" value="EON32632.1"/>
    <property type="molecule type" value="Genomic_DNA"/>
</dbReference>
<accession>R7Y9G3</accession>
<dbReference type="AlphaFoldDB" id="R7Y9G3"/>
<feature type="domain" description="MaoC-like" evidence="2">
    <location>
        <begin position="22"/>
        <end position="119"/>
    </location>
</feature>
<comment type="similarity">
    <text evidence="1">Belongs to the enoyl-CoA hydratase/isomerase family.</text>
</comment>
<organism evidence="3 4">
    <name type="scientific">Gordonia terrae C-6</name>
    <dbReference type="NCBI Taxonomy" id="1316928"/>
    <lineage>
        <taxon>Bacteria</taxon>
        <taxon>Bacillati</taxon>
        <taxon>Actinomycetota</taxon>
        <taxon>Actinomycetes</taxon>
        <taxon>Mycobacteriales</taxon>
        <taxon>Gordoniaceae</taxon>
        <taxon>Gordonia</taxon>
    </lineage>
</organism>
<dbReference type="OrthoDB" id="9797938at2"/>
<proteinExistence type="inferred from homology"/>
<dbReference type="SUPFAM" id="SSF54637">
    <property type="entry name" value="Thioesterase/thiol ester dehydrase-isomerase"/>
    <property type="match status" value="1"/>
</dbReference>